<dbReference type="InterPro" id="IPR005819">
    <property type="entry name" value="H1/H5"/>
</dbReference>
<feature type="compositionally biased region" description="Polar residues" evidence="1">
    <location>
        <begin position="764"/>
        <end position="777"/>
    </location>
</feature>
<evidence type="ECO:0000313" key="3">
    <source>
        <dbReference type="EMBL" id="CAI9725284.1"/>
    </source>
</evidence>
<feature type="compositionally biased region" description="Basic and acidic residues" evidence="1">
    <location>
        <begin position="468"/>
        <end position="495"/>
    </location>
</feature>
<dbReference type="Pfam" id="PF09133">
    <property type="entry name" value="SANTA"/>
    <property type="match status" value="1"/>
</dbReference>
<evidence type="ECO:0000313" key="4">
    <source>
        <dbReference type="Proteomes" id="UP001162480"/>
    </source>
</evidence>
<feature type="region of interest" description="Disordered" evidence="1">
    <location>
        <begin position="566"/>
        <end position="833"/>
    </location>
</feature>
<dbReference type="InterPro" id="IPR015216">
    <property type="entry name" value="SANTA"/>
</dbReference>
<protein>
    <submittedName>
        <fullName evidence="3">Mis18-binding protein 1 isoform X1</fullName>
    </submittedName>
</protein>
<keyword evidence="4" id="KW-1185">Reference proteome</keyword>
<feature type="region of interest" description="Disordered" evidence="1">
    <location>
        <begin position="97"/>
        <end position="156"/>
    </location>
</feature>
<name>A0AA36F5N2_OCTVU</name>
<proteinExistence type="predicted"/>
<feature type="compositionally biased region" description="Polar residues" evidence="1">
    <location>
        <begin position="517"/>
        <end position="531"/>
    </location>
</feature>
<feature type="compositionally biased region" description="Polar residues" evidence="1">
    <location>
        <begin position="97"/>
        <end position="116"/>
    </location>
</feature>
<accession>A0AA36F5N2</accession>
<feature type="domain" description="Myb-like" evidence="2">
    <location>
        <begin position="819"/>
        <end position="872"/>
    </location>
</feature>
<dbReference type="GO" id="GO:0006334">
    <property type="term" value="P:nucleosome assembly"/>
    <property type="evidence" value="ECO:0007669"/>
    <property type="project" value="InterPro"/>
</dbReference>
<feature type="compositionally biased region" description="Polar residues" evidence="1">
    <location>
        <begin position="497"/>
        <end position="509"/>
    </location>
</feature>
<feature type="compositionally biased region" description="Polar residues" evidence="1">
    <location>
        <begin position="566"/>
        <end position="592"/>
    </location>
</feature>
<feature type="compositionally biased region" description="Low complexity" evidence="1">
    <location>
        <begin position="272"/>
        <end position="285"/>
    </location>
</feature>
<dbReference type="GO" id="GO:0000786">
    <property type="term" value="C:nucleosome"/>
    <property type="evidence" value="ECO:0007669"/>
    <property type="project" value="InterPro"/>
</dbReference>
<dbReference type="CDD" id="cd00167">
    <property type="entry name" value="SANT"/>
    <property type="match status" value="1"/>
</dbReference>
<dbReference type="PRINTS" id="PR00624">
    <property type="entry name" value="HISTONEH5"/>
</dbReference>
<organism evidence="3 4">
    <name type="scientific">Octopus vulgaris</name>
    <name type="common">Common octopus</name>
    <dbReference type="NCBI Taxonomy" id="6645"/>
    <lineage>
        <taxon>Eukaryota</taxon>
        <taxon>Metazoa</taxon>
        <taxon>Spiralia</taxon>
        <taxon>Lophotrochozoa</taxon>
        <taxon>Mollusca</taxon>
        <taxon>Cephalopoda</taxon>
        <taxon>Coleoidea</taxon>
        <taxon>Octopodiformes</taxon>
        <taxon>Octopoda</taxon>
        <taxon>Incirrata</taxon>
        <taxon>Octopodidae</taxon>
        <taxon>Octopus</taxon>
    </lineage>
</organism>
<dbReference type="PANTHER" id="PTHR16124">
    <property type="entry name" value="MIS18-BINDING PROTEIN 1"/>
    <property type="match status" value="1"/>
</dbReference>
<dbReference type="Gene3D" id="1.10.10.60">
    <property type="entry name" value="Homeodomain-like"/>
    <property type="match status" value="1"/>
</dbReference>
<feature type="compositionally biased region" description="Basic residues" evidence="1">
    <location>
        <begin position="737"/>
        <end position="750"/>
    </location>
</feature>
<feature type="compositionally biased region" description="Polar residues" evidence="1">
    <location>
        <begin position="240"/>
        <end position="249"/>
    </location>
</feature>
<evidence type="ECO:0000256" key="1">
    <source>
        <dbReference type="SAM" id="MobiDB-lite"/>
    </source>
</evidence>
<gene>
    <name evidence="3" type="ORF">OCTVUL_1B005091</name>
</gene>
<dbReference type="InterPro" id="IPR009057">
    <property type="entry name" value="Homeodomain-like_sf"/>
</dbReference>
<dbReference type="InterPro" id="IPR039110">
    <property type="entry name" value="KNL2-like"/>
</dbReference>
<feature type="compositionally biased region" description="Acidic residues" evidence="1">
    <location>
        <begin position="893"/>
        <end position="913"/>
    </location>
</feature>
<feature type="region of interest" description="Disordered" evidence="1">
    <location>
        <begin position="189"/>
        <end position="366"/>
    </location>
</feature>
<feature type="compositionally biased region" description="Low complexity" evidence="1">
    <location>
        <begin position="351"/>
        <end position="366"/>
    </location>
</feature>
<dbReference type="InterPro" id="IPR001005">
    <property type="entry name" value="SANT/Myb"/>
</dbReference>
<dbReference type="EMBL" id="OX597820">
    <property type="protein sequence ID" value="CAI9725284.1"/>
    <property type="molecule type" value="Genomic_DNA"/>
</dbReference>
<dbReference type="SUPFAM" id="SSF46689">
    <property type="entry name" value="Homeodomain-like"/>
    <property type="match status" value="1"/>
</dbReference>
<dbReference type="PANTHER" id="PTHR16124:SF3">
    <property type="entry name" value="MIS18-BINDING PROTEIN 1"/>
    <property type="match status" value="1"/>
</dbReference>
<sequence length="1061" mass="120043">MNPRHFNMSASNSFMQKHTVDKAFQSLLEESVIYEGPIIHKRYLSNRPDLNLSSARVDLFSSVKNKTFDMGWRQEVAKKSMSFSQNQSHMSSFQTNHSSWRNVSNSHNVGNHTTRVVSKKPTLSPHQESPSVSRKKSPAKISSFKMPPPKNNPSFRIHQHDAKRLEKHLSENSKHNLRSRARDLVTNLQPRVLIKDVRKSGKTSPKKQRASDDAKKTKRRSPQATKDAKDFHKRPPQKKNLVQSMQSHEMVSDIQKQKLRSFAANQKGKYNSESTASSETSSSSEDPAVSNKRKRSSPIKSLAEPNPKRQKVPHVKKPDPKAQKSETLTTKPNTKLQIPVRSLRTEQKEQSSVPKSKSPSKPLPKSTTVERFLDKWIAYEDKNEIFIKGHIKDGSPNTFWRSTPVVRRIENYVLETQSGTNCIISGSPYKSAMLSKGYTQDIINYFKNGFPINWKSLLQRNLPSNSKTTEKNQKLDEERPRKLHDRVAKNLKAIENKTPTPETASTSAENDIPSEKPLQQESSLSDEISNCSDEDELTEMESTATDLLKLLEFRDKNNVFTCHLNNIENSSGSRNSNNYFVKSKNVPQQNGYAENDKSKGRHGSSRSQHKKQTTDKELTMKKQQTVEASLDSESSEESGLSDSDYKDKPKRNRAEKRKPASPSKTRQSSLKRKHLSPTKGVSPKKQKPHNPRSRKSSSPSKKNTKTRVSASSNANTRSTNDESTSEYDAVPVTKGVSPKKQKPHNPRSRKSSSPSKKNTKTRVRASSNANTRSTNDESTSEYDAVPVTKSNKPSKKPGRDSSSRNKTKETSTKSRKSTAEKKKEGIWSDTEMKTMRRAMNKLSALDPKFWSKVAQKVGKSATECRNQYYNHGLQPEKEAQTAKTKKSRKPPEPEADENEAEDPEDDFDDDLFESENVRKKTKNLNFNPEDKLEDIFGDLCAFTPRPSSDPSFQSSMSKFFLTPVSERHTPASSFSDLEVKIDWDNATHCIKNFKKNQKKGAGRLKMINKKLDLQNLQGPKKVKSLDLVAELNKLNDIPMKPKANAVEDSDHLSYFSDSDAN</sequence>
<feature type="compositionally biased region" description="Polar residues" evidence="1">
    <location>
        <begin position="325"/>
        <end position="336"/>
    </location>
</feature>
<feature type="compositionally biased region" description="Basic residues" evidence="1">
    <location>
        <begin position="669"/>
        <end position="695"/>
    </location>
</feature>
<dbReference type="GO" id="GO:0003677">
    <property type="term" value="F:DNA binding"/>
    <property type="evidence" value="ECO:0007669"/>
    <property type="project" value="InterPro"/>
</dbReference>
<dbReference type="Proteomes" id="UP001162480">
    <property type="component" value="Chromosome 7"/>
</dbReference>
<feature type="compositionally biased region" description="Basic residues" evidence="1">
    <location>
        <begin position="599"/>
        <end position="611"/>
    </location>
</feature>
<feature type="compositionally biased region" description="Basic and acidic residues" evidence="1">
    <location>
        <begin position="797"/>
        <end position="833"/>
    </location>
</feature>
<feature type="compositionally biased region" description="Low complexity" evidence="1">
    <location>
        <begin position="629"/>
        <end position="642"/>
    </location>
</feature>
<dbReference type="GO" id="GO:0030527">
    <property type="term" value="F:structural constituent of chromatin"/>
    <property type="evidence" value="ECO:0007669"/>
    <property type="project" value="InterPro"/>
</dbReference>
<dbReference type="GO" id="GO:0000775">
    <property type="term" value="C:chromosome, centromeric region"/>
    <property type="evidence" value="ECO:0007669"/>
    <property type="project" value="TreeGrafter"/>
</dbReference>
<feature type="region of interest" description="Disordered" evidence="1">
    <location>
        <begin position="866"/>
        <end position="924"/>
    </location>
</feature>
<dbReference type="PROSITE" id="PS50090">
    <property type="entry name" value="MYB_LIKE"/>
    <property type="match status" value="1"/>
</dbReference>
<reference evidence="3" key="1">
    <citation type="submission" date="2023-08" db="EMBL/GenBank/DDBJ databases">
        <authorList>
            <person name="Alioto T."/>
            <person name="Alioto T."/>
            <person name="Gomez Garrido J."/>
        </authorList>
    </citation>
    <scope>NUCLEOTIDE SEQUENCE</scope>
</reference>
<feature type="compositionally biased region" description="Low complexity" evidence="1">
    <location>
        <begin position="696"/>
        <end position="718"/>
    </location>
</feature>
<evidence type="ECO:0000259" key="2">
    <source>
        <dbReference type="PROSITE" id="PS50090"/>
    </source>
</evidence>
<feature type="region of interest" description="Disordered" evidence="1">
    <location>
        <begin position="463"/>
        <end position="540"/>
    </location>
</feature>
<dbReference type="AlphaFoldDB" id="A0AA36F5N2"/>